<dbReference type="GO" id="GO:0016702">
    <property type="term" value="F:oxidoreductase activity, acting on single donors with incorporation of molecular oxygen, incorporation of two atoms of oxygen"/>
    <property type="evidence" value="ECO:0007669"/>
    <property type="project" value="UniProtKB-ARBA"/>
</dbReference>
<keyword evidence="3" id="KW-0479">Metal-binding</keyword>
<dbReference type="Proteomes" id="UP000886251">
    <property type="component" value="Unassembled WGS sequence"/>
</dbReference>
<dbReference type="PANTHER" id="PTHR30096:SF0">
    <property type="entry name" value="4,5-DOPA DIOXYGENASE EXTRADIOL-LIKE PROTEIN"/>
    <property type="match status" value="1"/>
</dbReference>
<organism evidence="7">
    <name type="scientific">Sedimenticola thiotaurini</name>
    <dbReference type="NCBI Taxonomy" id="1543721"/>
    <lineage>
        <taxon>Bacteria</taxon>
        <taxon>Pseudomonadati</taxon>
        <taxon>Pseudomonadota</taxon>
        <taxon>Gammaproteobacteria</taxon>
        <taxon>Chromatiales</taxon>
        <taxon>Sedimenticolaceae</taxon>
        <taxon>Sedimenticola</taxon>
    </lineage>
</organism>
<dbReference type="CDD" id="cd07363">
    <property type="entry name" value="45_DOPA_Dioxygenase"/>
    <property type="match status" value="1"/>
</dbReference>
<accession>A0A831RQJ5</accession>
<dbReference type="InterPro" id="IPR014436">
    <property type="entry name" value="Extradiol_dOase_DODA"/>
</dbReference>
<dbReference type="EMBL" id="DRKP01000188">
    <property type="protein sequence ID" value="HEB97711.1"/>
    <property type="molecule type" value="Genomic_DNA"/>
</dbReference>
<gene>
    <name evidence="7" type="ORF">ENI96_14910</name>
</gene>
<keyword evidence="4" id="KW-0862">Zinc</keyword>
<comment type="cofactor">
    <cofactor evidence="1">
        <name>Zn(2+)</name>
        <dbReference type="ChEBI" id="CHEBI:29105"/>
    </cofactor>
</comment>
<dbReference type="GO" id="GO:0008198">
    <property type="term" value="F:ferrous iron binding"/>
    <property type="evidence" value="ECO:0007669"/>
    <property type="project" value="InterPro"/>
</dbReference>
<reference evidence="7" key="1">
    <citation type="journal article" date="2020" name="mSystems">
        <title>Genome- and Community-Level Interaction Insights into Carbon Utilization and Element Cycling Functions of Hydrothermarchaeota in Hydrothermal Sediment.</title>
        <authorList>
            <person name="Zhou Z."/>
            <person name="Liu Y."/>
            <person name="Xu W."/>
            <person name="Pan J."/>
            <person name="Luo Z.H."/>
            <person name="Li M."/>
        </authorList>
    </citation>
    <scope>NUCLEOTIDE SEQUENCE [LARGE SCALE GENOMIC DNA]</scope>
    <source>
        <strain evidence="7">HyVt-443</strain>
    </source>
</reference>
<feature type="domain" description="Extradiol ring-cleavage dioxygenase class III enzyme subunit B" evidence="6">
    <location>
        <begin position="42"/>
        <end position="180"/>
    </location>
</feature>
<keyword evidence="5" id="KW-0560">Oxidoreductase</keyword>
<dbReference type="GO" id="GO:0008270">
    <property type="term" value="F:zinc ion binding"/>
    <property type="evidence" value="ECO:0007669"/>
    <property type="project" value="InterPro"/>
</dbReference>
<evidence type="ECO:0000256" key="1">
    <source>
        <dbReference type="ARBA" id="ARBA00001947"/>
    </source>
</evidence>
<dbReference type="AlphaFoldDB" id="A0A831RQJ5"/>
<keyword evidence="7" id="KW-0223">Dioxygenase</keyword>
<protein>
    <submittedName>
        <fullName evidence="7">Dioxygenase</fullName>
    </submittedName>
</protein>
<proteinExistence type="inferred from homology"/>
<evidence type="ECO:0000256" key="5">
    <source>
        <dbReference type="ARBA" id="ARBA00023002"/>
    </source>
</evidence>
<name>A0A831RQJ5_9GAMM</name>
<evidence type="ECO:0000256" key="4">
    <source>
        <dbReference type="ARBA" id="ARBA00022833"/>
    </source>
</evidence>
<dbReference type="PANTHER" id="PTHR30096">
    <property type="entry name" value="4,5-DOPA DIOXYGENASE EXTRADIOL-LIKE PROTEIN"/>
    <property type="match status" value="1"/>
</dbReference>
<dbReference type="InterPro" id="IPR004183">
    <property type="entry name" value="Xdiol_dOase_suB"/>
</dbReference>
<evidence type="ECO:0000313" key="7">
    <source>
        <dbReference type="EMBL" id="HEB97711.1"/>
    </source>
</evidence>
<dbReference type="Gene3D" id="3.40.830.10">
    <property type="entry name" value="LigB-like"/>
    <property type="match status" value="1"/>
</dbReference>
<dbReference type="PIRSF" id="PIRSF006157">
    <property type="entry name" value="Doxgns_DODA"/>
    <property type="match status" value="1"/>
</dbReference>
<comment type="similarity">
    <text evidence="2">Belongs to the DODA-type extradiol aromatic ring-opening dioxygenase family.</text>
</comment>
<dbReference type="SUPFAM" id="SSF53213">
    <property type="entry name" value="LigB-like"/>
    <property type="match status" value="1"/>
</dbReference>
<comment type="caution">
    <text evidence="7">The sequence shown here is derived from an EMBL/GenBank/DDBJ whole genome shotgun (WGS) entry which is preliminary data.</text>
</comment>
<evidence type="ECO:0000256" key="2">
    <source>
        <dbReference type="ARBA" id="ARBA00007581"/>
    </source>
</evidence>
<evidence type="ECO:0000259" key="6">
    <source>
        <dbReference type="Pfam" id="PF02900"/>
    </source>
</evidence>
<sequence>MGHPTPERMPAWFLAHGAPTHLLGEEPVRRFWGSLADRLPRTPRAILCLSAHWLTDTPALSGHGDAPAIQHDFHGFPEPLYRIDWRPAADAAVARWMRGRLADLLGTLEEEPERPLDHGTWVPLLDPFPAPPFPVYQLSLCPGKGMRWHLDLGRLLAPLRDQGVLLIGSGGIVHNLSRLDWQAPPDRVTPWAGIFMDAVEKAIGAGDLDTLCAPLSLPSGSQCLPTVEHYLPLLTFLGSAADEAIVPLHREWAFGCLSLHSYGAGSSAPASPEGQA</sequence>
<evidence type="ECO:0000256" key="3">
    <source>
        <dbReference type="ARBA" id="ARBA00022723"/>
    </source>
</evidence>
<dbReference type="Pfam" id="PF02900">
    <property type="entry name" value="LigB"/>
    <property type="match status" value="1"/>
</dbReference>